<dbReference type="Proteomes" id="UP000887580">
    <property type="component" value="Unplaced"/>
</dbReference>
<sequence length="278" mass="31331">MFSNQGHIEEPTINELFNDKMNNSSIALSLQKIANSTSQIVGCLVTKSEKVKNEEIKQRPKPYNLSSSRGRKINESQEQRRRSTGIFLEHSDLMVLNEAVNKLNEVVTRLNEEYENQASSSNVPAAAASSLSPSSTPPPPSDDDIQILDIPTTMDISNPINHFQQEETQLDPLLNISNGLSSCLKPCLIVSKDDYNVYEYTIQKRRCGNEYYCCSSCRKLPSPRSNLVIYSDGKITCSLHNLQCIPISKEEHIKKQEKRQNRIQKGNNNNNNSVVVEE</sequence>
<organism evidence="1 2">
    <name type="scientific">Panagrolaimus sp. PS1159</name>
    <dbReference type="NCBI Taxonomy" id="55785"/>
    <lineage>
        <taxon>Eukaryota</taxon>
        <taxon>Metazoa</taxon>
        <taxon>Ecdysozoa</taxon>
        <taxon>Nematoda</taxon>
        <taxon>Chromadorea</taxon>
        <taxon>Rhabditida</taxon>
        <taxon>Tylenchina</taxon>
        <taxon>Panagrolaimomorpha</taxon>
        <taxon>Panagrolaimoidea</taxon>
        <taxon>Panagrolaimidae</taxon>
        <taxon>Panagrolaimus</taxon>
    </lineage>
</organism>
<protein>
    <submittedName>
        <fullName evidence="2">Uncharacterized protein</fullName>
    </submittedName>
</protein>
<evidence type="ECO:0000313" key="2">
    <source>
        <dbReference type="WBParaSite" id="PS1159_v2.g2429.t1"/>
    </source>
</evidence>
<accession>A0AC35G700</accession>
<proteinExistence type="predicted"/>
<evidence type="ECO:0000313" key="1">
    <source>
        <dbReference type="Proteomes" id="UP000887580"/>
    </source>
</evidence>
<dbReference type="WBParaSite" id="PS1159_v2.g2429.t1">
    <property type="protein sequence ID" value="PS1159_v2.g2429.t1"/>
    <property type="gene ID" value="PS1159_v2.g2429"/>
</dbReference>
<reference evidence="2" key="1">
    <citation type="submission" date="2022-11" db="UniProtKB">
        <authorList>
            <consortium name="WormBaseParasite"/>
        </authorList>
    </citation>
    <scope>IDENTIFICATION</scope>
</reference>
<name>A0AC35G700_9BILA</name>